<comment type="caution">
    <text evidence="2">The sequence shown here is derived from an EMBL/GenBank/DDBJ whole genome shotgun (WGS) entry which is preliminary data.</text>
</comment>
<proteinExistence type="predicted"/>
<feature type="region of interest" description="Disordered" evidence="1">
    <location>
        <begin position="197"/>
        <end position="216"/>
    </location>
</feature>
<dbReference type="OrthoDB" id="10690899at2759"/>
<accession>A0A150G211</accession>
<organism evidence="2 3">
    <name type="scientific">Gonium pectorale</name>
    <name type="common">Green alga</name>
    <dbReference type="NCBI Taxonomy" id="33097"/>
    <lineage>
        <taxon>Eukaryota</taxon>
        <taxon>Viridiplantae</taxon>
        <taxon>Chlorophyta</taxon>
        <taxon>core chlorophytes</taxon>
        <taxon>Chlorophyceae</taxon>
        <taxon>CS clade</taxon>
        <taxon>Chlamydomonadales</taxon>
        <taxon>Volvocaceae</taxon>
        <taxon>Gonium</taxon>
    </lineage>
</organism>
<evidence type="ECO:0000256" key="1">
    <source>
        <dbReference type="SAM" id="MobiDB-lite"/>
    </source>
</evidence>
<gene>
    <name evidence="2" type="ORF">GPECTOR_78g51</name>
</gene>
<dbReference type="AlphaFoldDB" id="A0A150G211"/>
<reference evidence="3" key="1">
    <citation type="journal article" date="2016" name="Nat. Commun.">
        <title>The Gonium pectorale genome demonstrates co-option of cell cycle regulation during the evolution of multicellularity.</title>
        <authorList>
            <person name="Hanschen E.R."/>
            <person name="Marriage T.N."/>
            <person name="Ferris P.J."/>
            <person name="Hamaji T."/>
            <person name="Toyoda A."/>
            <person name="Fujiyama A."/>
            <person name="Neme R."/>
            <person name="Noguchi H."/>
            <person name="Minakuchi Y."/>
            <person name="Suzuki M."/>
            <person name="Kawai-Toyooka H."/>
            <person name="Smith D.R."/>
            <person name="Sparks H."/>
            <person name="Anderson J."/>
            <person name="Bakaric R."/>
            <person name="Luria V."/>
            <person name="Karger A."/>
            <person name="Kirschner M.W."/>
            <person name="Durand P.M."/>
            <person name="Michod R.E."/>
            <person name="Nozaki H."/>
            <person name="Olson B.J."/>
        </authorList>
    </citation>
    <scope>NUCLEOTIDE SEQUENCE [LARGE SCALE GENOMIC DNA]</scope>
    <source>
        <strain evidence="3">NIES-2863</strain>
    </source>
</reference>
<protein>
    <submittedName>
        <fullName evidence="2">Uncharacterized protein</fullName>
    </submittedName>
</protein>
<keyword evidence="3" id="KW-1185">Reference proteome</keyword>
<dbReference type="EMBL" id="LSYV01000079">
    <property type="protein sequence ID" value="KXZ43863.1"/>
    <property type="molecule type" value="Genomic_DNA"/>
</dbReference>
<evidence type="ECO:0000313" key="2">
    <source>
        <dbReference type="EMBL" id="KXZ43863.1"/>
    </source>
</evidence>
<name>A0A150G211_GONPE</name>
<dbReference type="Proteomes" id="UP000075714">
    <property type="component" value="Unassembled WGS sequence"/>
</dbReference>
<sequence>MLVSLSQPPGQAASSALHGSAAPVAATAAASGGGSHRQLVLATVETLEEEDPYYARRRARNARYQNTSEKTVDKLGVMCLPASTTFETAVGKVEGSPDGGNEGGVATAPTALATLPPPNEFIAVNDPAALRAVRAARERAFLEHARERWWHLQLCAHVKTAQQSNSDVLGLQLPLDSSMVRLVYDLGLLPPLEEAVKSGPPAVEDATEGHGAAGEEDACGKQHLIQNKRPAGAEPCISDVRLQLAWPYTTPRLDAPTWAYDQRLHSTFLPSYAVQLSSRQWQELLAPLAPDTQALDQALAQHSHGGAAAALASVLGALHQQPGGGHSAAYAQLGDPFEAEVVAHEALELRERLTGGTLHAAGSV</sequence>
<evidence type="ECO:0000313" key="3">
    <source>
        <dbReference type="Proteomes" id="UP000075714"/>
    </source>
</evidence>